<dbReference type="Proteomes" id="UP001250181">
    <property type="component" value="Unassembled WGS sequence"/>
</dbReference>
<gene>
    <name evidence="1" type="ORF">RND61_16725</name>
</gene>
<evidence type="ECO:0000313" key="2">
    <source>
        <dbReference type="Proteomes" id="UP001250181"/>
    </source>
</evidence>
<comment type="caution">
    <text evidence="1">The sequence shown here is derived from an EMBL/GenBank/DDBJ whole genome shotgun (WGS) entry which is preliminary data.</text>
</comment>
<sequence length="75" mass="7989">MPPRSLEIGPAGQAAVQAITRARTACGYPQRQLAARVTALGRPTAFTLLSHIEHTVRRCDIDGLVTIATTLGRPP</sequence>
<dbReference type="EMBL" id="JAWCTQ010000019">
    <property type="protein sequence ID" value="MDT9683694.1"/>
    <property type="molecule type" value="Genomic_DNA"/>
</dbReference>
<dbReference type="InterPro" id="IPR010982">
    <property type="entry name" value="Lambda_DNA-bd_dom_sf"/>
</dbReference>
<dbReference type="Gene3D" id="1.10.260.40">
    <property type="entry name" value="lambda repressor-like DNA-binding domains"/>
    <property type="match status" value="1"/>
</dbReference>
<protein>
    <submittedName>
        <fullName evidence="1">XRE family transcriptional regulator</fullName>
    </submittedName>
</protein>
<dbReference type="RefSeq" id="WP_315878766.1">
    <property type="nucleotide sequence ID" value="NZ_JAWCTQ010000019.1"/>
</dbReference>
<name>A0ABU3QLS0_9ACTN</name>
<reference evidence="1 2" key="1">
    <citation type="submission" date="2023-09" db="EMBL/GenBank/DDBJ databases">
        <title>Streptomyces sp. nov.: A antagonism against Alternaria gaisen Producing Streptochlin, Isolated from Tamarix root soil.</title>
        <authorList>
            <person name="Chen Y."/>
        </authorList>
    </citation>
    <scope>NUCLEOTIDE SEQUENCE [LARGE SCALE GENOMIC DNA]</scope>
    <source>
        <strain evidence="1 2">TRM76323</strain>
    </source>
</reference>
<proteinExistence type="predicted"/>
<evidence type="ECO:0000313" key="1">
    <source>
        <dbReference type="EMBL" id="MDT9683694.1"/>
    </source>
</evidence>
<organism evidence="1 2">
    <name type="scientific">Streptomyces tamarix</name>
    <dbReference type="NCBI Taxonomy" id="3078565"/>
    <lineage>
        <taxon>Bacteria</taxon>
        <taxon>Bacillati</taxon>
        <taxon>Actinomycetota</taxon>
        <taxon>Actinomycetes</taxon>
        <taxon>Kitasatosporales</taxon>
        <taxon>Streptomycetaceae</taxon>
        <taxon>Streptomyces</taxon>
    </lineage>
</organism>
<accession>A0ABU3QLS0</accession>
<keyword evidence="2" id="KW-1185">Reference proteome</keyword>